<dbReference type="GO" id="GO:0016853">
    <property type="term" value="F:isomerase activity"/>
    <property type="evidence" value="ECO:0007669"/>
    <property type="project" value="UniProtKB-KW"/>
</dbReference>
<protein>
    <submittedName>
        <fullName evidence="2">Thiol-disulfide isomerase and thioredoxins</fullName>
    </submittedName>
</protein>
<dbReference type="SUPFAM" id="SSF52833">
    <property type="entry name" value="Thioredoxin-like"/>
    <property type="match status" value="1"/>
</dbReference>
<dbReference type="InterPro" id="IPR013766">
    <property type="entry name" value="Thioredoxin_domain"/>
</dbReference>
<dbReference type="CDD" id="cd02947">
    <property type="entry name" value="TRX_family"/>
    <property type="match status" value="1"/>
</dbReference>
<dbReference type="Gene3D" id="3.40.30.10">
    <property type="entry name" value="Glutaredoxin"/>
    <property type="match status" value="1"/>
</dbReference>
<gene>
    <name evidence="2" type="ORF">AVDCRST_MAG51-2489</name>
</gene>
<proteinExistence type="predicted"/>
<evidence type="ECO:0000259" key="1">
    <source>
        <dbReference type="Pfam" id="PF00085"/>
    </source>
</evidence>
<dbReference type="EMBL" id="CADCUX010000534">
    <property type="protein sequence ID" value="CAA9428964.1"/>
    <property type="molecule type" value="Genomic_DNA"/>
</dbReference>
<reference evidence="2" key="1">
    <citation type="submission" date="2020-02" db="EMBL/GenBank/DDBJ databases">
        <authorList>
            <person name="Meier V. D."/>
        </authorList>
    </citation>
    <scope>NUCLEOTIDE SEQUENCE</scope>
    <source>
        <strain evidence="2">AVDCRST_MAG51</strain>
    </source>
</reference>
<accession>A0A6J4Q2G4</accession>
<feature type="domain" description="Thioredoxin" evidence="1">
    <location>
        <begin position="11"/>
        <end position="74"/>
    </location>
</feature>
<keyword evidence="2" id="KW-0413">Isomerase</keyword>
<evidence type="ECO:0000313" key="2">
    <source>
        <dbReference type="EMBL" id="CAA9428964.1"/>
    </source>
</evidence>
<feature type="non-terminal residue" evidence="2">
    <location>
        <position position="77"/>
    </location>
</feature>
<dbReference type="InterPro" id="IPR036249">
    <property type="entry name" value="Thioredoxin-like_sf"/>
</dbReference>
<sequence>MSTATNSTSTEWQVICLCAEWCGVCREWNAVFDELASRYPAMRFDWVDVEDESDAMGDVDIETFPTMLVAHGGRVRF</sequence>
<dbReference type="AlphaFoldDB" id="A0A6J4Q2G4"/>
<organism evidence="2">
    <name type="scientific">uncultured Ramlibacter sp</name>
    <dbReference type="NCBI Taxonomy" id="260755"/>
    <lineage>
        <taxon>Bacteria</taxon>
        <taxon>Pseudomonadati</taxon>
        <taxon>Pseudomonadota</taxon>
        <taxon>Betaproteobacteria</taxon>
        <taxon>Burkholderiales</taxon>
        <taxon>Comamonadaceae</taxon>
        <taxon>Ramlibacter</taxon>
        <taxon>environmental samples</taxon>
    </lineage>
</organism>
<dbReference type="Pfam" id="PF00085">
    <property type="entry name" value="Thioredoxin"/>
    <property type="match status" value="1"/>
</dbReference>
<name>A0A6J4Q2G4_9BURK</name>